<dbReference type="EMBL" id="JAJLJH010000011">
    <property type="protein sequence ID" value="MCK9688906.1"/>
    <property type="molecule type" value="Genomic_DNA"/>
</dbReference>
<comment type="caution">
    <text evidence="2">The sequence shown here is derived from an EMBL/GenBank/DDBJ whole genome shotgun (WGS) entry which is preliminary data.</text>
</comment>
<sequence length="67" mass="7652">MPYRFHVKPKLRAEIESVLDPGESVQAFFEKAIIAEIARRRQALSKSSTSDELSHDTLDRRPRLGEA</sequence>
<accession>A0A9X2C2N5</accession>
<name>A0A9X2C2N5_9BURK</name>
<reference evidence="2" key="1">
    <citation type="submission" date="2021-11" db="EMBL/GenBank/DDBJ databases">
        <title>BS-T2-15 a new species belonging to the Comamonadaceae family isolated from the soil of a French oak forest.</title>
        <authorList>
            <person name="Mieszkin S."/>
            <person name="Alain K."/>
        </authorList>
    </citation>
    <scope>NUCLEOTIDE SEQUENCE</scope>
    <source>
        <strain evidence="2">BS-T2-15</strain>
    </source>
</reference>
<proteinExistence type="predicted"/>
<feature type="region of interest" description="Disordered" evidence="1">
    <location>
        <begin position="43"/>
        <end position="67"/>
    </location>
</feature>
<keyword evidence="3" id="KW-1185">Reference proteome</keyword>
<evidence type="ECO:0000313" key="2">
    <source>
        <dbReference type="EMBL" id="MCK9688906.1"/>
    </source>
</evidence>
<organism evidence="2 3">
    <name type="scientific">Scleromatobacter humisilvae</name>
    <dbReference type="NCBI Taxonomy" id="2897159"/>
    <lineage>
        <taxon>Bacteria</taxon>
        <taxon>Pseudomonadati</taxon>
        <taxon>Pseudomonadota</taxon>
        <taxon>Betaproteobacteria</taxon>
        <taxon>Burkholderiales</taxon>
        <taxon>Sphaerotilaceae</taxon>
        <taxon>Scleromatobacter</taxon>
    </lineage>
</organism>
<evidence type="ECO:0000256" key="1">
    <source>
        <dbReference type="SAM" id="MobiDB-lite"/>
    </source>
</evidence>
<dbReference type="AlphaFoldDB" id="A0A9X2C2N5"/>
<feature type="compositionally biased region" description="Basic and acidic residues" evidence="1">
    <location>
        <begin position="52"/>
        <end position="67"/>
    </location>
</feature>
<dbReference type="Proteomes" id="UP001139353">
    <property type="component" value="Unassembled WGS sequence"/>
</dbReference>
<protein>
    <submittedName>
        <fullName evidence="2">Uncharacterized protein</fullName>
    </submittedName>
</protein>
<dbReference type="RefSeq" id="WP_275684957.1">
    <property type="nucleotide sequence ID" value="NZ_JAJLJH010000011.1"/>
</dbReference>
<evidence type="ECO:0000313" key="3">
    <source>
        <dbReference type="Proteomes" id="UP001139353"/>
    </source>
</evidence>
<gene>
    <name evidence="2" type="ORF">LPC04_24590</name>
</gene>